<reference evidence="1 2" key="1">
    <citation type="submission" date="2019-02" db="EMBL/GenBank/DDBJ databases">
        <title>Deep-cultivation of Planctomycetes and their phenomic and genomic characterization uncovers novel biology.</title>
        <authorList>
            <person name="Wiegand S."/>
            <person name="Jogler M."/>
            <person name="Boedeker C."/>
            <person name="Pinto D."/>
            <person name="Vollmers J."/>
            <person name="Rivas-Marin E."/>
            <person name="Kohn T."/>
            <person name="Peeters S.H."/>
            <person name="Heuer A."/>
            <person name="Rast P."/>
            <person name="Oberbeckmann S."/>
            <person name="Bunk B."/>
            <person name="Jeske O."/>
            <person name="Meyerdierks A."/>
            <person name="Storesund J.E."/>
            <person name="Kallscheuer N."/>
            <person name="Luecker S."/>
            <person name="Lage O.M."/>
            <person name="Pohl T."/>
            <person name="Merkel B.J."/>
            <person name="Hornburger P."/>
            <person name="Mueller R.-W."/>
            <person name="Bruemmer F."/>
            <person name="Labrenz M."/>
            <person name="Spormann A.M."/>
            <person name="Op den Camp H."/>
            <person name="Overmann J."/>
            <person name="Amann R."/>
            <person name="Jetten M.S.M."/>
            <person name="Mascher T."/>
            <person name="Medema M.H."/>
            <person name="Devos D.P."/>
            <person name="Kaster A.-K."/>
            <person name="Ovreas L."/>
            <person name="Rohde M."/>
            <person name="Galperin M.Y."/>
            <person name="Jogler C."/>
        </authorList>
    </citation>
    <scope>NUCLEOTIDE SEQUENCE [LARGE SCALE GENOMIC DNA]</scope>
    <source>
        <strain evidence="1 2">Pla163</strain>
    </source>
</reference>
<protein>
    <submittedName>
        <fullName evidence="1">Uncharacterized protein</fullName>
    </submittedName>
</protein>
<dbReference type="EMBL" id="CP036290">
    <property type="protein sequence ID" value="QDU84011.1"/>
    <property type="molecule type" value="Genomic_DNA"/>
</dbReference>
<keyword evidence="2" id="KW-1185">Reference proteome</keyword>
<sequence length="148" mass="16880">MTKRIPDEAFTFYMGLGPDRSYQKVADRFDVSKRAVSKRAQADDWAGRAEKIQAESRARQDAGIVDAFDEMNQRHLKVLKVIQGKALEALRTLPLERATDAVKALELVMKQERIARGDPDEGNETVEQLIKREYERWLVASDGTESDR</sequence>
<evidence type="ECO:0000313" key="2">
    <source>
        <dbReference type="Proteomes" id="UP000319342"/>
    </source>
</evidence>
<name>A0A518CXQ7_9BACT</name>
<dbReference type="Proteomes" id="UP000319342">
    <property type="component" value="Chromosome"/>
</dbReference>
<proteinExistence type="predicted"/>
<dbReference type="RefSeq" id="WP_145184755.1">
    <property type="nucleotide sequence ID" value="NZ_CP036290.1"/>
</dbReference>
<organism evidence="1 2">
    <name type="scientific">Rohdeia mirabilis</name>
    <dbReference type="NCBI Taxonomy" id="2528008"/>
    <lineage>
        <taxon>Bacteria</taxon>
        <taxon>Pseudomonadati</taxon>
        <taxon>Planctomycetota</taxon>
        <taxon>Planctomycetia</taxon>
        <taxon>Planctomycetia incertae sedis</taxon>
        <taxon>Rohdeia</taxon>
    </lineage>
</organism>
<evidence type="ECO:0000313" key="1">
    <source>
        <dbReference type="EMBL" id="QDU84011.1"/>
    </source>
</evidence>
<gene>
    <name evidence="1" type="ORF">Pla163_11120</name>
</gene>
<dbReference type="AlphaFoldDB" id="A0A518CXQ7"/>
<accession>A0A518CXQ7</accession>